<organism evidence="1">
    <name type="scientific">Siphoviridae sp. ctnMb19</name>
    <dbReference type="NCBI Taxonomy" id="2825659"/>
    <lineage>
        <taxon>Viruses</taxon>
        <taxon>Duplodnaviria</taxon>
        <taxon>Heunggongvirae</taxon>
        <taxon>Uroviricota</taxon>
        <taxon>Caudoviricetes</taxon>
    </lineage>
</organism>
<protein>
    <submittedName>
        <fullName evidence="1">Uncharacterized protein</fullName>
    </submittedName>
</protein>
<evidence type="ECO:0000313" key="1">
    <source>
        <dbReference type="EMBL" id="DAD97978.1"/>
    </source>
</evidence>
<name>A0A8S5NUT0_9CAUD</name>
<accession>A0A8S5NUT0</accession>
<reference evidence="1" key="1">
    <citation type="journal article" date="2021" name="Proc. Natl. Acad. Sci. U.S.A.">
        <title>A Catalog of Tens of Thousands of Viruses from Human Metagenomes Reveals Hidden Associations with Chronic Diseases.</title>
        <authorList>
            <person name="Tisza M.J."/>
            <person name="Buck C.B."/>
        </authorList>
    </citation>
    <scope>NUCLEOTIDE SEQUENCE</scope>
    <source>
        <strain evidence="1">CtnMb19</strain>
    </source>
</reference>
<proteinExistence type="predicted"/>
<dbReference type="EMBL" id="BK015251">
    <property type="protein sequence ID" value="DAD97978.1"/>
    <property type="molecule type" value="Genomic_DNA"/>
</dbReference>
<sequence>MILKNNASLNSSIGYDAYNRSWQSLDVILPVQLGSKKVASLAVYPYR</sequence>